<dbReference type="RefSeq" id="WP_000184673.1">
    <property type="nucleotide sequence ID" value="NZ_CP009335.1"/>
</dbReference>
<reference evidence="1 3" key="1">
    <citation type="journal article" date="2015" name="Genome Announc.">
        <title>Complete genome sequences for 35 biothreat assay-relevant bacillus species.</title>
        <authorList>
            <person name="Johnson S.L."/>
            <person name="Daligault H.E."/>
            <person name="Davenport K.W."/>
            <person name="Jaissle J."/>
            <person name="Frey K.G."/>
            <person name="Ladner J.T."/>
            <person name="Broomall S.M."/>
            <person name="Bishop-Lilly K.A."/>
            <person name="Bruce D.C."/>
            <person name="Gibbons H.S."/>
            <person name="Coyne S.R."/>
            <person name="Lo C.C."/>
            <person name="Meincke L."/>
            <person name="Munk A.C."/>
            <person name="Koroleva G.I."/>
            <person name="Rosenzweig C.N."/>
            <person name="Palacios G.F."/>
            <person name="Redden C.L."/>
            <person name="Minogue T.D."/>
            <person name="Chain P.S."/>
        </authorList>
    </citation>
    <scope>NUCLEOTIDE SEQUENCE [LARGE SCALE GENOMIC DNA]</scope>
    <source>
        <strain evidence="1 3">HD1011</strain>
    </source>
</reference>
<evidence type="ECO:0000313" key="2">
    <source>
        <dbReference type="EMBL" id="QKH27262.1"/>
    </source>
</evidence>
<protein>
    <submittedName>
        <fullName evidence="2">Uncharacterized protein</fullName>
    </submittedName>
</protein>
<dbReference type="EMBL" id="CP053980">
    <property type="protein sequence ID" value="QKH27262.1"/>
    <property type="molecule type" value="Genomic_DNA"/>
</dbReference>
<organism evidence="2 4">
    <name type="scientific">Bacillus thuringiensis</name>
    <dbReference type="NCBI Taxonomy" id="1428"/>
    <lineage>
        <taxon>Bacteria</taxon>
        <taxon>Bacillati</taxon>
        <taxon>Bacillota</taxon>
        <taxon>Bacilli</taxon>
        <taxon>Bacillales</taxon>
        <taxon>Bacillaceae</taxon>
        <taxon>Bacillus</taxon>
        <taxon>Bacillus cereus group</taxon>
    </lineage>
</organism>
<accession>A0A0B5NUP9</accession>
<dbReference type="KEGG" id="btw:BF38_3668"/>
<evidence type="ECO:0000313" key="1">
    <source>
        <dbReference type="EMBL" id="AJG77681.1"/>
    </source>
</evidence>
<name>A0A0B5NUP9_BACTU</name>
<reference evidence="2 4" key="2">
    <citation type="submission" date="2020-05" db="EMBL/GenBank/DDBJ databases">
        <title>FDA dAtabase for Regulatory Grade micrObial Sequences (FDA-ARGOS): Supporting development and validation of Infectious Disease Dx tests.</title>
        <authorList>
            <person name="Nelson B."/>
            <person name="Plummer A."/>
            <person name="Tallon L."/>
            <person name="Sadzewicz L."/>
            <person name="Zhao X."/>
            <person name="Vavikolanu K."/>
            <person name="Mehta A."/>
            <person name="Aluvathingal J."/>
            <person name="Nadendla S."/>
            <person name="Myers T."/>
            <person name="Yan Y."/>
            <person name="Sichtig H."/>
        </authorList>
    </citation>
    <scope>NUCLEOTIDE SEQUENCE [LARGE SCALE GENOMIC DNA]</scope>
    <source>
        <strain evidence="2 4">FDAARGOS_795</strain>
    </source>
</reference>
<dbReference type="EMBL" id="CP009335">
    <property type="protein sequence ID" value="AJG77681.1"/>
    <property type="molecule type" value="Genomic_DNA"/>
</dbReference>
<gene>
    <name evidence="1" type="ORF">BF38_3668</name>
    <name evidence="2" type="ORF">FOC89_26080</name>
</gene>
<dbReference type="Proteomes" id="UP000501107">
    <property type="component" value="Chromosome"/>
</dbReference>
<proteinExistence type="predicted"/>
<sequence length="134" mass="15333">MTNQTVKLTTQENKLRELCSILTNLKIVQAELPSEVAELEEAIKSTTGLIFEEVLPLKYECSDSVILDCIVDLSPTEEETKYMLAHMDDFENKTPDTMNHFNLMHDRITQSIDDFLVEYEGYCVDKLEGNPRIG</sequence>
<evidence type="ECO:0000313" key="4">
    <source>
        <dbReference type="Proteomes" id="UP000501107"/>
    </source>
</evidence>
<dbReference type="AlphaFoldDB" id="A0A0B5NUP9"/>
<dbReference type="Proteomes" id="UP000031876">
    <property type="component" value="Chromosome"/>
</dbReference>
<evidence type="ECO:0000313" key="3">
    <source>
        <dbReference type="Proteomes" id="UP000031876"/>
    </source>
</evidence>